<dbReference type="AlphaFoldDB" id="A0A9Q3PPV0"/>
<dbReference type="EMBL" id="AVOT02082142">
    <property type="protein sequence ID" value="MBW0568177.1"/>
    <property type="molecule type" value="Genomic_DNA"/>
</dbReference>
<accession>A0A9Q3PPV0</accession>
<protein>
    <submittedName>
        <fullName evidence="1">Uncharacterized protein</fullName>
    </submittedName>
</protein>
<dbReference type="Proteomes" id="UP000765509">
    <property type="component" value="Unassembled WGS sequence"/>
</dbReference>
<organism evidence="1 2">
    <name type="scientific">Austropuccinia psidii MF-1</name>
    <dbReference type="NCBI Taxonomy" id="1389203"/>
    <lineage>
        <taxon>Eukaryota</taxon>
        <taxon>Fungi</taxon>
        <taxon>Dikarya</taxon>
        <taxon>Basidiomycota</taxon>
        <taxon>Pucciniomycotina</taxon>
        <taxon>Pucciniomycetes</taxon>
        <taxon>Pucciniales</taxon>
        <taxon>Sphaerophragmiaceae</taxon>
        <taxon>Austropuccinia</taxon>
    </lineage>
</organism>
<reference evidence="1" key="1">
    <citation type="submission" date="2021-03" db="EMBL/GenBank/DDBJ databases">
        <title>Draft genome sequence of rust myrtle Austropuccinia psidii MF-1, a brazilian biotype.</title>
        <authorList>
            <person name="Quecine M.C."/>
            <person name="Pachon D.M.R."/>
            <person name="Bonatelli M.L."/>
            <person name="Correr F.H."/>
            <person name="Franceschini L.M."/>
            <person name="Leite T.F."/>
            <person name="Margarido G.R.A."/>
            <person name="Almeida C.A."/>
            <person name="Ferrarezi J.A."/>
            <person name="Labate C.A."/>
        </authorList>
    </citation>
    <scope>NUCLEOTIDE SEQUENCE</scope>
    <source>
        <strain evidence="1">MF-1</strain>
    </source>
</reference>
<dbReference type="OrthoDB" id="3356549at2759"/>
<gene>
    <name evidence="1" type="ORF">O181_107892</name>
</gene>
<keyword evidence="2" id="KW-1185">Reference proteome</keyword>
<evidence type="ECO:0000313" key="1">
    <source>
        <dbReference type="EMBL" id="MBW0568177.1"/>
    </source>
</evidence>
<comment type="caution">
    <text evidence="1">The sequence shown here is derived from an EMBL/GenBank/DDBJ whole genome shotgun (WGS) entry which is preliminary data.</text>
</comment>
<evidence type="ECO:0000313" key="2">
    <source>
        <dbReference type="Proteomes" id="UP000765509"/>
    </source>
</evidence>
<sequence>MSESLLMPRQIKAQLCIQRESERPVILQDIYNQVKKLKKDQLKGRRPIDALIDTLKEENFVWASASNTEEHIASLFFTHPLAIKLLNGFPHVILMDCT</sequence>
<name>A0A9Q3PPV0_9BASI</name>
<proteinExistence type="predicted"/>